<dbReference type="Gene3D" id="1.10.506.10">
    <property type="entry name" value="GTPase Activation - p120gap, domain 1"/>
    <property type="match status" value="1"/>
</dbReference>
<dbReference type="CDD" id="cd04519">
    <property type="entry name" value="RasGAP"/>
    <property type="match status" value="1"/>
</dbReference>
<dbReference type="SUPFAM" id="SSF48350">
    <property type="entry name" value="GTPase activation domain, GAP"/>
    <property type="match status" value="1"/>
</dbReference>
<dbReference type="Proteomes" id="UP001470230">
    <property type="component" value="Unassembled WGS sequence"/>
</dbReference>
<dbReference type="EMBL" id="JAPFFF010000005">
    <property type="protein sequence ID" value="KAK8888820.1"/>
    <property type="molecule type" value="Genomic_DNA"/>
</dbReference>
<evidence type="ECO:0000313" key="3">
    <source>
        <dbReference type="EMBL" id="KAK8888820.1"/>
    </source>
</evidence>
<feature type="domain" description="Ras-GAP" evidence="2">
    <location>
        <begin position="320"/>
        <end position="487"/>
    </location>
</feature>
<name>A0ABR2KCG2_9EUKA</name>
<keyword evidence="1" id="KW-0343">GTPase activation</keyword>
<comment type="caution">
    <text evidence="3">The sequence shown here is derived from an EMBL/GenBank/DDBJ whole genome shotgun (WGS) entry which is preliminary data.</text>
</comment>
<dbReference type="SMART" id="SM00323">
    <property type="entry name" value="RasGAP"/>
    <property type="match status" value="1"/>
</dbReference>
<dbReference type="InterPro" id="IPR001936">
    <property type="entry name" value="RasGAP_dom"/>
</dbReference>
<evidence type="ECO:0000313" key="4">
    <source>
        <dbReference type="Proteomes" id="UP001470230"/>
    </source>
</evidence>
<dbReference type="PANTHER" id="PTHR10194">
    <property type="entry name" value="RAS GTPASE-ACTIVATING PROTEINS"/>
    <property type="match status" value="1"/>
</dbReference>
<proteinExistence type="predicted"/>
<organism evidence="3 4">
    <name type="scientific">Tritrichomonas musculus</name>
    <dbReference type="NCBI Taxonomy" id="1915356"/>
    <lineage>
        <taxon>Eukaryota</taxon>
        <taxon>Metamonada</taxon>
        <taxon>Parabasalia</taxon>
        <taxon>Tritrichomonadida</taxon>
        <taxon>Tritrichomonadidae</taxon>
        <taxon>Tritrichomonas</taxon>
    </lineage>
</organism>
<gene>
    <name evidence="3" type="ORF">M9Y10_033560</name>
</gene>
<evidence type="ECO:0000256" key="1">
    <source>
        <dbReference type="ARBA" id="ARBA00022468"/>
    </source>
</evidence>
<reference evidence="3 4" key="1">
    <citation type="submission" date="2024-04" db="EMBL/GenBank/DDBJ databases">
        <title>Tritrichomonas musculus Genome.</title>
        <authorList>
            <person name="Alves-Ferreira E."/>
            <person name="Grigg M."/>
            <person name="Lorenzi H."/>
            <person name="Galac M."/>
        </authorList>
    </citation>
    <scope>NUCLEOTIDE SEQUENCE [LARGE SCALE GENOMIC DNA]</scope>
    <source>
        <strain evidence="3 4">EAF2021</strain>
    </source>
</reference>
<evidence type="ECO:0000259" key="2">
    <source>
        <dbReference type="PROSITE" id="PS50018"/>
    </source>
</evidence>
<dbReference type="InterPro" id="IPR039360">
    <property type="entry name" value="Ras_GTPase"/>
</dbReference>
<dbReference type="PROSITE" id="PS50018">
    <property type="entry name" value="RAS_GTPASE_ACTIV_2"/>
    <property type="match status" value="1"/>
</dbReference>
<sequence length="609" mass="69696">MQDNPTPHKRKRAMTFSKSDAPARNLAEMDENLPLIDFLDYYDDEIRTQIDQMNFDLVVDSNDNKLEPLLPEIIKQFETEDVKQLLANPPPPLVKLKEAINKSIPYETVSQMTRFWPPIIPTSDPRAKPLLFFLLKIIQDSQFPLTAVQWCSNVAFSMSHYGKSHINPNLKAICVCNPPSAKNSKKGKGNTQSDASFSWADIDKNDEFTFYTFNTDGKSLRINKRGKCSSIVVNKSNSTIQVKDQSKILMEFTPIDKKQLDLWGKIKSSDPPPFPLMLSNVSIERPLPSKLLPAFYKCLTGDDLLVLKALLYYKVTKSGSTPGFMEALFDIFSYAGKVNELILTTAIVEFQSPNLSPGTILRGTSQLSNLLKVFYERFGVKYIQRSLKKAIKYIDKAGNLSLKNPIQAPVSRVYTVLFRVLKHILKSINEVPPEMRHIASILKSLITLRFNSKQVAYNVLNNVFYLRFINAYMVLPSKVGIETINDPREVLIPFASLLGYIFNLQPMRDKYEPFNTWNDRLTKHTFNDIIDFVFSICDIDEIPKYESPPKERLQKSLEFILSNLSKTHEAFSTEYNRLLNSHTEMPVPGWVFGSLLEQYFQENVTLFTE</sequence>
<accession>A0ABR2KCG2</accession>
<dbReference type="Pfam" id="PF00616">
    <property type="entry name" value="RasGAP"/>
    <property type="match status" value="1"/>
</dbReference>
<dbReference type="InterPro" id="IPR008936">
    <property type="entry name" value="Rho_GTPase_activation_prot"/>
</dbReference>
<keyword evidence="4" id="KW-1185">Reference proteome</keyword>
<protein>
    <recommendedName>
        <fullName evidence="2">Ras-GAP domain-containing protein</fullName>
    </recommendedName>
</protein>
<dbReference type="PANTHER" id="PTHR10194:SF60">
    <property type="entry name" value="RAS GTPASE-ACTIVATING PROTEIN RASKOL"/>
    <property type="match status" value="1"/>
</dbReference>